<evidence type="ECO:0000313" key="1">
    <source>
        <dbReference type="Proteomes" id="UP000887562"/>
    </source>
</evidence>
<evidence type="ECO:0000313" key="2">
    <source>
        <dbReference type="WBParaSite" id="maker-E.canG7_contigs_3568-snap-gene-0.1-mRNA-1"/>
    </source>
</evidence>
<proteinExistence type="predicted"/>
<dbReference type="AlphaFoldDB" id="A0A915EU40"/>
<sequence>MSKQLDLFYITLFLLFGLSGLCFRRALPHYQSKSCPLLRASFSDPGILPRATPMEVQCMEG</sequence>
<keyword evidence="1" id="KW-1185">Reference proteome</keyword>
<organism evidence="1 2">
    <name type="scientific">Echinococcus canadensis</name>
    <dbReference type="NCBI Taxonomy" id="519352"/>
    <lineage>
        <taxon>Eukaryota</taxon>
        <taxon>Metazoa</taxon>
        <taxon>Spiralia</taxon>
        <taxon>Lophotrochozoa</taxon>
        <taxon>Platyhelminthes</taxon>
        <taxon>Cestoda</taxon>
        <taxon>Eucestoda</taxon>
        <taxon>Cyclophyllidea</taxon>
        <taxon>Taeniidae</taxon>
        <taxon>Echinococcus</taxon>
        <taxon>Echinococcus canadensis group</taxon>
    </lineage>
</organism>
<dbReference type="WBParaSite" id="maker-E.canG7_contigs_3568-snap-gene-0.1-mRNA-1">
    <property type="protein sequence ID" value="maker-E.canG7_contigs_3568-snap-gene-0.1-mRNA-1"/>
    <property type="gene ID" value="EcG7_10665"/>
</dbReference>
<name>A0A915EU40_9CEST</name>
<protein>
    <submittedName>
        <fullName evidence="2">Uncharacterized protein</fullName>
    </submittedName>
</protein>
<dbReference type="Proteomes" id="UP000887562">
    <property type="component" value="Unplaced"/>
</dbReference>
<reference evidence="2" key="1">
    <citation type="submission" date="2022-11" db="UniProtKB">
        <authorList>
            <consortium name="WormBaseParasite"/>
        </authorList>
    </citation>
    <scope>IDENTIFICATION</scope>
</reference>
<accession>A0A915EU40</accession>